<dbReference type="KEGG" id="phal:H9I45_15690"/>
<dbReference type="GO" id="GO:0003677">
    <property type="term" value="F:DNA binding"/>
    <property type="evidence" value="ECO:0007669"/>
    <property type="project" value="InterPro"/>
</dbReference>
<dbReference type="Proteomes" id="UP000516764">
    <property type="component" value="Chromosome"/>
</dbReference>
<keyword evidence="3" id="KW-1185">Reference proteome</keyword>
<dbReference type="SUPFAM" id="SSF46894">
    <property type="entry name" value="C-terminal effector domain of the bipartite response regulators"/>
    <property type="match status" value="1"/>
</dbReference>
<dbReference type="Gene3D" id="2.60.120.260">
    <property type="entry name" value="Galactose-binding domain-like"/>
    <property type="match status" value="1"/>
</dbReference>
<dbReference type="Gene3D" id="1.10.10.10">
    <property type="entry name" value="Winged helix-like DNA-binding domain superfamily/Winged helix DNA-binding domain"/>
    <property type="match status" value="1"/>
</dbReference>
<reference evidence="2 3" key="1">
    <citation type="journal article" date="2016" name="Int. J. Syst. Evol. Microbiol.">
        <title>Polaribacter haliotis sp. nov., isolated from the gut of abalone Haliotis discus hannai.</title>
        <authorList>
            <person name="Kim Y.O."/>
            <person name="Park I.S."/>
            <person name="Park S."/>
            <person name="Nam B.H."/>
            <person name="Park J.M."/>
            <person name="Kim D.G."/>
            <person name="Yoon J.H."/>
        </authorList>
    </citation>
    <scope>NUCLEOTIDE SEQUENCE [LARGE SCALE GENOMIC DNA]</scope>
    <source>
        <strain evidence="2 3">KCTC 52418</strain>
    </source>
</reference>
<name>A0A7L8AFH7_9FLAO</name>
<keyword evidence="1" id="KW-0472">Membrane</keyword>
<protein>
    <recommendedName>
        <fullName evidence="4">HTH luxR-type domain-containing protein</fullName>
    </recommendedName>
</protein>
<organism evidence="2 3">
    <name type="scientific">Polaribacter haliotis</name>
    <dbReference type="NCBI Taxonomy" id="1888915"/>
    <lineage>
        <taxon>Bacteria</taxon>
        <taxon>Pseudomonadati</taxon>
        <taxon>Bacteroidota</taxon>
        <taxon>Flavobacteriia</taxon>
        <taxon>Flavobacteriales</taxon>
        <taxon>Flavobacteriaceae</taxon>
    </lineage>
</organism>
<feature type="transmembrane region" description="Helical" evidence="1">
    <location>
        <begin position="214"/>
        <end position="235"/>
    </location>
</feature>
<evidence type="ECO:0000256" key="1">
    <source>
        <dbReference type="SAM" id="Phobius"/>
    </source>
</evidence>
<dbReference type="GO" id="GO:0006355">
    <property type="term" value="P:regulation of DNA-templated transcription"/>
    <property type="evidence" value="ECO:0007669"/>
    <property type="project" value="InterPro"/>
</dbReference>
<dbReference type="OrthoDB" id="1090267at2"/>
<dbReference type="AlphaFoldDB" id="A0A7L8AFH7"/>
<evidence type="ECO:0000313" key="2">
    <source>
        <dbReference type="EMBL" id="QOD60761.1"/>
    </source>
</evidence>
<evidence type="ECO:0008006" key="4">
    <source>
        <dbReference type="Google" id="ProtNLM"/>
    </source>
</evidence>
<keyword evidence="1" id="KW-1133">Transmembrane helix</keyword>
<dbReference type="EMBL" id="CP061813">
    <property type="protein sequence ID" value="QOD60761.1"/>
    <property type="molecule type" value="Genomic_DNA"/>
</dbReference>
<sequence>MKSGSDWHYYDQGSLNDDWMLSNDFSNWNSGPAPIGYGDTKLKTTISFGNSKEKKDIVKYFKKRIQINNENFVAYEFKILRDDGIVLYIDGKEILRNNMPDITISSNTLAKEIIDRDNEKKYLSFIFESNIFKKNEAILSVSIHQVRPKSSDCLFDLELIGHKNPNILKTVVDNKSKKNLELLNKIDHLNEKFEYEKVVLRNESLHNHIYSLKIVIFLLAILLIIGFIVSYYLLLRCKNKGKEIQKNNEILKNNILEKEKEMVTSTTNLLYNKQYFKEIKADLKSIKTEDNNEIKSILKHIDYILDRDKDWEILKKHFNAVNDGFYDKIIKVHPNLSETELRHCIFIKLHMHTKEIAKILLIDPRSVQTARYRIKKKMNLGEDEDLRDYLLNFE</sequence>
<accession>A0A7L8AFH7</accession>
<dbReference type="InterPro" id="IPR016032">
    <property type="entry name" value="Sig_transdc_resp-reg_C-effctor"/>
</dbReference>
<evidence type="ECO:0000313" key="3">
    <source>
        <dbReference type="Proteomes" id="UP000516764"/>
    </source>
</evidence>
<dbReference type="InterPro" id="IPR036388">
    <property type="entry name" value="WH-like_DNA-bd_sf"/>
</dbReference>
<keyword evidence="1" id="KW-0812">Transmembrane</keyword>
<gene>
    <name evidence="2" type="ORF">H9I45_15690</name>
</gene>
<proteinExistence type="predicted"/>
<dbReference type="RefSeq" id="WP_140422755.1">
    <property type="nucleotide sequence ID" value="NZ_CP061813.1"/>
</dbReference>